<proteinExistence type="predicted"/>
<name>A0A0F9D3S7_9ZZZZ</name>
<accession>A0A0F9D3S7</accession>
<gene>
    <name evidence="1" type="ORF">LCGC14_2535660</name>
</gene>
<organism evidence="1">
    <name type="scientific">marine sediment metagenome</name>
    <dbReference type="NCBI Taxonomy" id="412755"/>
    <lineage>
        <taxon>unclassified sequences</taxon>
        <taxon>metagenomes</taxon>
        <taxon>ecological metagenomes</taxon>
    </lineage>
</organism>
<dbReference type="EMBL" id="LAZR01041252">
    <property type="protein sequence ID" value="KKL12451.1"/>
    <property type="molecule type" value="Genomic_DNA"/>
</dbReference>
<dbReference type="AlphaFoldDB" id="A0A0F9D3S7"/>
<sequence length="63" mass="7486">MRERDKMKIHNMNLHKISIYDIAQVQQNSKQKTLFNTVAVKTRNTAKDNAQNFFNRIKSVHKL</sequence>
<reference evidence="1" key="1">
    <citation type="journal article" date="2015" name="Nature">
        <title>Complex archaea that bridge the gap between prokaryotes and eukaryotes.</title>
        <authorList>
            <person name="Spang A."/>
            <person name="Saw J.H."/>
            <person name="Jorgensen S.L."/>
            <person name="Zaremba-Niedzwiedzka K."/>
            <person name="Martijn J."/>
            <person name="Lind A.E."/>
            <person name="van Eijk R."/>
            <person name="Schleper C."/>
            <person name="Guy L."/>
            <person name="Ettema T.J."/>
        </authorList>
    </citation>
    <scope>NUCLEOTIDE SEQUENCE</scope>
</reference>
<comment type="caution">
    <text evidence="1">The sequence shown here is derived from an EMBL/GenBank/DDBJ whole genome shotgun (WGS) entry which is preliminary data.</text>
</comment>
<protein>
    <submittedName>
        <fullName evidence="1">Uncharacterized protein</fullName>
    </submittedName>
</protein>
<evidence type="ECO:0000313" key="1">
    <source>
        <dbReference type="EMBL" id="KKL12451.1"/>
    </source>
</evidence>